<reference evidence="3" key="2">
    <citation type="submission" date="2020-09" db="EMBL/GenBank/DDBJ databases">
        <authorList>
            <person name="Sun Q."/>
            <person name="Zhou Y."/>
        </authorList>
    </citation>
    <scope>NUCLEOTIDE SEQUENCE</scope>
    <source>
        <strain evidence="3">CGMCC 4.7201</strain>
    </source>
</reference>
<keyword evidence="2" id="KW-0812">Transmembrane</keyword>
<accession>A0A918DUH7</accession>
<dbReference type="NCBIfam" id="TIGR02611">
    <property type="entry name" value="TIGR02611 family protein"/>
    <property type="match status" value="1"/>
</dbReference>
<sequence length="159" mass="16556">MPTDEVPAAGPEGESAEGGAGGGAEAGAPGHAEDEAAADAGERVFGSKAPMFIKRSRPLHVTWQVGVFLVGVAIIVAGMAMLVLPGPGWVAIFLGLAVLGTEFVWAQRALRWSKEQATKAAHKALDPRTRRRNLAFLVAGLLLAAGGIAIYIHERGVPW</sequence>
<feature type="region of interest" description="Disordered" evidence="1">
    <location>
        <begin position="1"/>
        <end position="34"/>
    </location>
</feature>
<keyword evidence="4" id="KW-1185">Reference proteome</keyword>
<gene>
    <name evidence="3" type="ORF">GCM10012280_09340</name>
</gene>
<reference evidence="3" key="1">
    <citation type="journal article" date="2014" name="Int. J. Syst. Evol. Microbiol.">
        <title>Complete genome sequence of Corynebacterium casei LMG S-19264T (=DSM 44701T), isolated from a smear-ripened cheese.</title>
        <authorList>
            <consortium name="US DOE Joint Genome Institute (JGI-PGF)"/>
            <person name="Walter F."/>
            <person name="Albersmeier A."/>
            <person name="Kalinowski J."/>
            <person name="Ruckert C."/>
        </authorList>
    </citation>
    <scope>NUCLEOTIDE SEQUENCE</scope>
    <source>
        <strain evidence="3">CGMCC 4.7201</strain>
    </source>
</reference>
<feature type="transmembrane region" description="Helical" evidence="2">
    <location>
        <begin position="61"/>
        <end position="82"/>
    </location>
</feature>
<dbReference type="AlphaFoldDB" id="A0A918DUH7"/>
<protein>
    <submittedName>
        <fullName evidence="3">Membrane protein</fullName>
    </submittedName>
</protein>
<proteinExistence type="predicted"/>
<evidence type="ECO:0000313" key="4">
    <source>
        <dbReference type="Proteomes" id="UP000641932"/>
    </source>
</evidence>
<feature type="transmembrane region" description="Helical" evidence="2">
    <location>
        <begin position="88"/>
        <end position="106"/>
    </location>
</feature>
<keyword evidence="2" id="KW-0472">Membrane</keyword>
<feature type="transmembrane region" description="Helical" evidence="2">
    <location>
        <begin position="134"/>
        <end position="153"/>
    </location>
</feature>
<evidence type="ECO:0000256" key="1">
    <source>
        <dbReference type="SAM" id="MobiDB-lite"/>
    </source>
</evidence>
<feature type="compositionally biased region" description="Gly residues" evidence="1">
    <location>
        <begin position="16"/>
        <end position="25"/>
    </location>
</feature>
<dbReference type="Pfam" id="PF09656">
    <property type="entry name" value="PGPGW"/>
    <property type="match status" value="1"/>
</dbReference>
<dbReference type="EMBL" id="BMMS01000003">
    <property type="protein sequence ID" value="GGO82529.1"/>
    <property type="molecule type" value="Genomic_DNA"/>
</dbReference>
<dbReference type="RefSeq" id="WP_229698155.1">
    <property type="nucleotide sequence ID" value="NZ_BMMS01000003.1"/>
</dbReference>
<evidence type="ECO:0000256" key="2">
    <source>
        <dbReference type="SAM" id="Phobius"/>
    </source>
</evidence>
<keyword evidence="2" id="KW-1133">Transmembrane helix</keyword>
<dbReference type="Proteomes" id="UP000641932">
    <property type="component" value="Unassembled WGS sequence"/>
</dbReference>
<organism evidence="3 4">
    <name type="scientific">Wenjunlia tyrosinilytica</name>
    <dbReference type="NCBI Taxonomy" id="1544741"/>
    <lineage>
        <taxon>Bacteria</taxon>
        <taxon>Bacillati</taxon>
        <taxon>Actinomycetota</taxon>
        <taxon>Actinomycetes</taxon>
        <taxon>Kitasatosporales</taxon>
        <taxon>Streptomycetaceae</taxon>
        <taxon>Wenjunlia</taxon>
    </lineage>
</organism>
<dbReference type="InterPro" id="IPR013434">
    <property type="entry name" value="CHP02611"/>
</dbReference>
<evidence type="ECO:0000313" key="3">
    <source>
        <dbReference type="EMBL" id="GGO82529.1"/>
    </source>
</evidence>
<comment type="caution">
    <text evidence="3">The sequence shown here is derived from an EMBL/GenBank/DDBJ whole genome shotgun (WGS) entry which is preliminary data.</text>
</comment>
<name>A0A918DUH7_9ACTN</name>
<dbReference type="InterPro" id="IPR019099">
    <property type="entry name" value="Uncharacterised_PGPGW_TM"/>
</dbReference>